<reference evidence="1 2" key="1">
    <citation type="submission" date="2011-02" db="EMBL/GenBank/DDBJ databases">
        <title>The Genome Sequence of Sphaeroforma arctica JP610.</title>
        <authorList>
            <consortium name="The Broad Institute Genome Sequencing Platform"/>
            <person name="Russ C."/>
            <person name="Cuomo C."/>
            <person name="Young S.K."/>
            <person name="Zeng Q."/>
            <person name="Gargeya S."/>
            <person name="Alvarado L."/>
            <person name="Berlin A."/>
            <person name="Chapman S.B."/>
            <person name="Chen Z."/>
            <person name="Freedman E."/>
            <person name="Gellesch M."/>
            <person name="Goldberg J."/>
            <person name="Griggs A."/>
            <person name="Gujja S."/>
            <person name="Heilman E."/>
            <person name="Heiman D."/>
            <person name="Howarth C."/>
            <person name="Mehta T."/>
            <person name="Neiman D."/>
            <person name="Pearson M."/>
            <person name="Roberts A."/>
            <person name="Saif S."/>
            <person name="Shea T."/>
            <person name="Shenoy N."/>
            <person name="Sisk P."/>
            <person name="Stolte C."/>
            <person name="Sykes S."/>
            <person name="White J."/>
            <person name="Yandava C."/>
            <person name="Burger G."/>
            <person name="Gray M.W."/>
            <person name="Holland P.W.H."/>
            <person name="King N."/>
            <person name="Lang F.B.F."/>
            <person name="Roger A.J."/>
            <person name="Ruiz-Trillo I."/>
            <person name="Haas B."/>
            <person name="Nusbaum C."/>
            <person name="Birren B."/>
        </authorList>
    </citation>
    <scope>NUCLEOTIDE SEQUENCE [LARGE SCALE GENOMIC DNA]</scope>
    <source>
        <strain evidence="1 2">JP610</strain>
    </source>
</reference>
<dbReference type="Proteomes" id="UP000054560">
    <property type="component" value="Unassembled WGS sequence"/>
</dbReference>
<protein>
    <submittedName>
        <fullName evidence="1">Uncharacterized protein</fullName>
    </submittedName>
</protein>
<gene>
    <name evidence="1" type="ORF">SARC_00266</name>
</gene>
<dbReference type="EMBL" id="KQ241603">
    <property type="protein sequence ID" value="KNC87636.1"/>
    <property type="molecule type" value="Genomic_DNA"/>
</dbReference>
<evidence type="ECO:0000313" key="2">
    <source>
        <dbReference type="Proteomes" id="UP000054560"/>
    </source>
</evidence>
<keyword evidence="2" id="KW-1185">Reference proteome</keyword>
<proteinExistence type="predicted"/>
<dbReference type="AlphaFoldDB" id="A0A0L0GFM3"/>
<evidence type="ECO:0000313" key="1">
    <source>
        <dbReference type="EMBL" id="KNC87636.1"/>
    </source>
</evidence>
<organism evidence="1 2">
    <name type="scientific">Sphaeroforma arctica JP610</name>
    <dbReference type="NCBI Taxonomy" id="667725"/>
    <lineage>
        <taxon>Eukaryota</taxon>
        <taxon>Ichthyosporea</taxon>
        <taxon>Ichthyophonida</taxon>
        <taxon>Sphaeroforma</taxon>
    </lineage>
</organism>
<accession>A0A0L0GFM3</accession>
<dbReference type="RefSeq" id="XP_014161538.1">
    <property type="nucleotide sequence ID" value="XM_014306063.1"/>
</dbReference>
<dbReference type="GeneID" id="25900770"/>
<name>A0A0L0GFM3_9EUKA</name>
<sequence length="94" mass="10651">MAAAAARGEEYVPAAGKKARKKTIAFSNRYQTDMESILTNNTDIRWQETIPLMKERYAKEDGSMPGDFPEDAHLKSKLTNCKTKLKQKNLKSML</sequence>